<dbReference type="RefSeq" id="XP_020431051.1">
    <property type="nucleotide sequence ID" value="XM_020579212.1"/>
</dbReference>
<evidence type="ECO:0000313" key="1">
    <source>
        <dbReference type="EMBL" id="EFA78927.1"/>
    </source>
</evidence>
<dbReference type="Proteomes" id="UP000001396">
    <property type="component" value="Unassembled WGS sequence"/>
</dbReference>
<dbReference type="GeneID" id="31363875"/>
<proteinExistence type="predicted"/>
<name>D3BI27_HETP5</name>
<reference evidence="1 2" key="1">
    <citation type="journal article" date="2011" name="Genome Res.">
        <title>Phylogeny-wide analysis of social amoeba genomes highlights ancient origins for complex intercellular communication.</title>
        <authorList>
            <person name="Heidel A.J."/>
            <person name="Lawal H.M."/>
            <person name="Felder M."/>
            <person name="Schilde C."/>
            <person name="Helps N.R."/>
            <person name="Tunggal B."/>
            <person name="Rivero F."/>
            <person name="John U."/>
            <person name="Schleicher M."/>
            <person name="Eichinger L."/>
            <person name="Platzer M."/>
            <person name="Noegel A.A."/>
            <person name="Schaap P."/>
            <person name="Gloeckner G."/>
        </authorList>
    </citation>
    <scope>NUCLEOTIDE SEQUENCE [LARGE SCALE GENOMIC DNA]</scope>
    <source>
        <strain evidence="2">ATCC 26659 / Pp 5 / PN500</strain>
    </source>
</reference>
<dbReference type="EMBL" id="ADBJ01000037">
    <property type="protein sequence ID" value="EFA78927.1"/>
    <property type="molecule type" value="Genomic_DNA"/>
</dbReference>
<dbReference type="InParanoid" id="D3BI27"/>
<dbReference type="AlphaFoldDB" id="D3BI27"/>
<comment type="caution">
    <text evidence="1">The sequence shown here is derived from an EMBL/GenBank/DDBJ whole genome shotgun (WGS) entry which is preliminary data.</text>
</comment>
<gene>
    <name evidence="1" type="ORF">PPL_08395</name>
</gene>
<keyword evidence="2" id="KW-1185">Reference proteome</keyword>
<accession>D3BI27</accession>
<evidence type="ECO:0000313" key="2">
    <source>
        <dbReference type="Proteomes" id="UP000001396"/>
    </source>
</evidence>
<sequence>MKILYSDQTNPIGASSSTRYLDANLFCCTNTYLSPSVGGSFTGTIWVLESGGVIGGVQQYKLRNTAAKYVGAETVNIYLTCDFETLDVILGPSTPNNSHQSSRWTAILNDYGDYSFQCQSDNPLITGQWFIDAMVFPNQGRALGSVYLSPSNSPSYSGTHWYVSNLV</sequence>
<organism evidence="1 2">
    <name type="scientific">Heterostelium pallidum (strain ATCC 26659 / Pp 5 / PN500)</name>
    <name type="common">Cellular slime mold</name>
    <name type="synonym">Polysphondylium pallidum</name>
    <dbReference type="NCBI Taxonomy" id="670386"/>
    <lineage>
        <taxon>Eukaryota</taxon>
        <taxon>Amoebozoa</taxon>
        <taxon>Evosea</taxon>
        <taxon>Eumycetozoa</taxon>
        <taxon>Dictyostelia</taxon>
        <taxon>Acytosteliales</taxon>
        <taxon>Acytosteliaceae</taxon>
        <taxon>Heterostelium</taxon>
    </lineage>
</organism>
<protein>
    <submittedName>
        <fullName evidence="1">Uncharacterized protein</fullName>
    </submittedName>
</protein>